<feature type="transmembrane region" description="Helical" evidence="7">
    <location>
        <begin position="50"/>
        <end position="72"/>
    </location>
</feature>
<proteinExistence type="predicted"/>
<evidence type="ECO:0000256" key="1">
    <source>
        <dbReference type="ARBA" id="ARBA00004127"/>
    </source>
</evidence>
<dbReference type="InterPro" id="IPR006694">
    <property type="entry name" value="Fatty_acid_hydroxylase"/>
</dbReference>
<evidence type="ECO:0000256" key="2">
    <source>
        <dbReference type="ARBA" id="ARBA00022692"/>
    </source>
</evidence>
<dbReference type="GO" id="GO:0016020">
    <property type="term" value="C:membrane"/>
    <property type="evidence" value="ECO:0007669"/>
    <property type="project" value="GOC"/>
</dbReference>
<feature type="transmembrane region" description="Helical" evidence="7">
    <location>
        <begin position="20"/>
        <end position="38"/>
    </location>
</feature>
<dbReference type="Proteomes" id="UP000664904">
    <property type="component" value="Chromosome"/>
</dbReference>
<organism evidence="9 10">
    <name type="scientific">Pseudoalteromonas xiamenensis</name>
    <dbReference type="NCBI Taxonomy" id="882626"/>
    <lineage>
        <taxon>Bacteria</taxon>
        <taxon>Pseudomonadati</taxon>
        <taxon>Pseudomonadota</taxon>
        <taxon>Gammaproteobacteria</taxon>
        <taxon>Alteromonadales</taxon>
        <taxon>Pseudoalteromonadaceae</taxon>
        <taxon>Pseudoalteromonas</taxon>
    </lineage>
</organism>
<reference evidence="9" key="1">
    <citation type="submission" date="2021-03" db="EMBL/GenBank/DDBJ databases">
        <title>Complete Genome of Pseudoalteromonas xiamenensis STKMTI.2, a new potential marine bacterium producing anti-Vibrio compounds.</title>
        <authorList>
            <person name="Handayani D.P."/>
            <person name="Isnansetyo A."/>
            <person name="Istiqomah I."/>
            <person name="Jumina J."/>
        </authorList>
    </citation>
    <scope>NUCLEOTIDE SEQUENCE</scope>
    <source>
        <strain evidence="9">STKMTI.2</strain>
    </source>
</reference>
<dbReference type="GO" id="GO:0006643">
    <property type="term" value="P:membrane lipid metabolic process"/>
    <property type="evidence" value="ECO:0007669"/>
    <property type="project" value="TreeGrafter"/>
</dbReference>
<dbReference type="InterPro" id="IPR051689">
    <property type="entry name" value="Sterol_desaturase/TMEM195"/>
</dbReference>
<protein>
    <submittedName>
        <fullName evidence="9">Sterol desaturase family protein</fullName>
    </submittedName>
</protein>
<evidence type="ECO:0000256" key="3">
    <source>
        <dbReference type="ARBA" id="ARBA00022989"/>
    </source>
</evidence>
<evidence type="ECO:0000259" key="8">
    <source>
        <dbReference type="Pfam" id="PF04116"/>
    </source>
</evidence>
<dbReference type="GO" id="GO:0008610">
    <property type="term" value="P:lipid biosynthetic process"/>
    <property type="evidence" value="ECO:0007669"/>
    <property type="project" value="InterPro"/>
</dbReference>
<accession>A0A975DIK0</accession>
<feature type="transmembrane region" description="Helical" evidence="7">
    <location>
        <begin position="331"/>
        <end position="358"/>
    </location>
</feature>
<gene>
    <name evidence="9" type="ORF">J5O05_04760</name>
</gene>
<comment type="subcellular location">
    <subcellularLocation>
        <location evidence="1">Endomembrane system</location>
        <topology evidence="1">Multi-pass membrane protein</topology>
    </subcellularLocation>
</comment>
<evidence type="ECO:0000313" key="10">
    <source>
        <dbReference type="Proteomes" id="UP000664904"/>
    </source>
</evidence>
<evidence type="ECO:0000256" key="6">
    <source>
        <dbReference type="ARBA" id="ARBA00023136"/>
    </source>
</evidence>
<evidence type="ECO:0000313" key="9">
    <source>
        <dbReference type="EMBL" id="QTH72199.1"/>
    </source>
</evidence>
<dbReference type="PANTHER" id="PTHR21624">
    <property type="entry name" value="STEROL DESATURASE-RELATED PROTEIN"/>
    <property type="match status" value="1"/>
</dbReference>
<dbReference type="GO" id="GO:0012505">
    <property type="term" value="C:endomembrane system"/>
    <property type="evidence" value="ECO:0007669"/>
    <property type="project" value="UniProtKB-SubCell"/>
</dbReference>
<sequence length="437" mass="50282">MDLLLKGGEMDLNFSNEMVYTLPFYLGPILVLSILNYVRRQKHYRFNDTLTNASIAVGNLGFSLILLLGVVAIYSHVFEEYRFIELDQTNPLIYVFAFIAYDFCYYWNHRFHHMIGLLWADHIVHHTGEQFNLGVSVRISYFTELTMWMTFIPMALMGISIEVFLVVSYIEAVWAYCIHTEHFKKTPVADKVFNTPSHHRVHHARNSRYIDKNFGGVLIIWDKLFGTFQAELDKDPVVFGVRESYPSFSPLVINSYYLKNIWKKMQLSSTPWEVVCSIFAAPGWLPKKADRKTFYSATTRISCRDFKPYDPHTSLTTKWTSFIRFCVMLVLFTYLMSNFGTIGAIPATILSLLFFWLSHYNGIVLDGKKVGAYPEIIVQLLAASFVYWVAQNTQDVIVASCSIGLMVISAVNYIVYRQAPMTQQSFPVDASQQSDAL</sequence>
<feature type="domain" description="Fatty acid hydroxylase" evidence="8">
    <location>
        <begin position="95"/>
        <end position="227"/>
    </location>
</feature>
<dbReference type="PANTHER" id="PTHR21624:SF1">
    <property type="entry name" value="ALKYLGLYCEROL MONOOXYGENASE"/>
    <property type="match status" value="1"/>
</dbReference>
<evidence type="ECO:0000256" key="7">
    <source>
        <dbReference type="SAM" id="Phobius"/>
    </source>
</evidence>
<dbReference type="GO" id="GO:0005506">
    <property type="term" value="F:iron ion binding"/>
    <property type="evidence" value="ECO:0007669"/>
    <property type="project" value="InterPro"/>
</dbReference>
<dbReference type="AlphaFoldDB" id="A0A975DIK0"/>
<evidence type="ECO:0000256" key="4">
    <source>
        <dbReference type="ARBA" id="ARBA00023002"/>
    </source>
</evidence>
<dbReference type="GO" id="GO:0050479">
    <property type="term" value="F:glyceryl-ether monooxygenase activity"/>
    <property type="evidence" value="ECO:0007669"/>
    <property type="project" value="TreeGrafter"/>
</dbReference>
<feature type="transmembrane region" description="Helical" evidence="7">
    <location>
        <begin position="396"/>
        <end position="416"/>
    </location>
</feature>
<keyword evidence="10" id="KW-1185">Reference proteome</keyword>
<dbReference type="Pfam" id="PF04116">
    <property type="entry name" value="FA_hydroxylase"/>
    <property type="match status" value="1"/>
</dbReference>
<name>A0A975DIK0_9GAMM</name>
<evidence type="ECO:0000256" key="5">
    <source>
        <dbReference type="ARBA" id="ARBA00023098"/>
    </source>
</evidence>
<dbReference type="RefSeq" id="WP_208843821.1">
    <property type="nucleotide sequence ID" value="NZ_CP072133.1"/>
</dbReference>
<keyword evidence="5" id="KW-0443">Lipid metabolism</keyword>
<feature type="transmembrane region" description="Helical" evidence="7">
    <location>
        <begin position="370"/>
        <end position="390"/>
    </location>
</feature>
<feature type="transmembrane region" description="Helical" evidence="7">
    <location>
        <begin position="148"/>
        <end position="170"/>
    </location>
</feature>
<keyword evidence="3 7" id="KW-1133">Transmembrane helix</keyword>
<keyword evidence="6 7" id="KW-0472">Membrane</keyword>
<keyword evidence="2 7" id="KW-0812">Transmembrane</keyword>
<dbReference type="EMBL" id="CP072133">
    <property type="protein sequence ID" value="QTH72199.1"/>
    <property type="molecule type" value="Genomic_DNA"/>
</dbReference>
<dbReference type="KEGG" id="pxi:J5O05_04760"/>
<keyword evidence="4" id="KW-0560">Oxidoreductase</keyword>